<comment type="subcellular location">
    <subcellularLocation>
        <location evidence="1">Cell envelope</location>
    </subcellularLocation>
</comment>
<dbReference type="CDD" id="cd07302">
    <property type="entry name" value="CHD"/>
    <property type="match status" value="1"/>
</dbReference>
<evidence type="ECO:0000256" key="3">
    <source>
        <dbReference type="ARBA" id="ARBA00022475"/>
    </source>
</evidence>
<organism evidence="9 10">
    <name type="scientific">Candidatus Scatenecus faecavium</name>
    <dbReference type="NCBI Taxonomy" id="2840915"/>
    <lineage>
        <taxon>Bacteria</taxon>
        <taxon>Candidatus Scatenecus</taxon>
    </lineage>
</organism>
<gene>
    <name evidence="9" type="ORF">IAD41_00760</name>
</gene>
<evidence type="ECO:0000313" key="10">
    <source>
        <dbReference type="Proteomes" id="UP000824139"/>
    </source>
</evidence>
<feature type="transmembrane region" description="Helical" evidence="7">
    <location>
        <begin position="9"/>
        <end position="32"/>
    </location>
</feature>
<feature type="transmembrane region" description="Helical" evidence="7">
    <location>
        <begin position="352"/>
        <end position="370"/>
    </location>
</feature>
<comment type="similarity">
    <text evidence="2">Belongs to the adenylyl cyclase class-3 family.</text>
</comment>
<evidence type="ECO:0000256" key="5">
    <source>
        <dbReference type="ARBA" id="ARBA00022989"/>
    </source>
</evidence>
<dbReference type="SMART" id="SM01080">
    <property type="entry name" value="CHASE2"/>
    <property type="match status" value="1"/>
</dbReference>
<evidence type="ECO:0000256" key="7">
    <source>
        <dbReference type="SAM" id="Phobius"/>
    </source>
</evidence>
<keyword evidence="6 7" id="KW-0472">Membrane</keyword>
<comment type="caution">
    <text evidence="9">The sequence shown here is derived from an EMBL/GenBank/DDBJ whole genome shotgun (WGS) entry which is preliminary data.</text>
</comment>
<accession>A0A9D1FVE3</accession>
<dbReference type="InterPro" id="IPR001054">
    <property type="entry name" value="A/G_cyclase"/>
</dbReference>
<keyword evidence="5 7" id="KW-1133">Transmembrane helix</keyword>
<reference evidence="9" key="1">
    <citation type="submission" date="2020-10" db="EMBL/GenBank/DDBJ databases">
        <authorList>
            <person name="Gilroy R."/>
        </authorList>
    </citation>
    <scope>NUCLEOTIDE SEQUENCE</scope>
    <source>
        <strain evidence="9">CHK152-2994</strain>
    </source>
</reference>
<evidence type="ECO:0000256" key="1">
    <source>
        <dbReference type="ARBA" id="ARBA00004196"/>
    </source>
</evidence>
<dbReference type="GO" id="GO:0030313">
    <property type="term" value="C:cell envelope"/>
    <property type="evidence" value="ECO:0007669"/>
    <property type="project" value="UniProtKB-SubCell"/>
</dbReference>
<reference evidence="9" key="2">
    <citation type="journal article" date="2021" name="PeerJ">
        <title>Extensive microbial diversity within the chicken gut microbiome revealed by metagenomics and culture.</title>
        <authorList>
            <person name="Gilroy R."/>
            <person name="Ravi A."/>
            <person name="Getino M."/>
            <person name="Pursley I."/>
            <person name="Horton D.L."/>
            <person name="Alikhan N.F."/>
            <person name="Baker D."/>
            <person name="Gharbi K."/>
            <person name="Hall N."/>
            <person name="Watson M."/>
            <person name="Adriaenssens E.M."/>
            <person name="Foster-Nyarko E."/>
            <person name="Jarju S."/>
            <person name="Secka A."/>
            <person name="Antonio M."/>
            <person name="Oren A."/>
            <person name="Chaudhuri R.R."/>
            <person name="La Ragione R."/>
            <person name="Hildebrand F."/>
            <person name="Pallen M.J."/>
        </authorList>
    </citation>
    <scope>NUCLEOTIDE SEQUENCE</scope>
    <source>
        <strain evidence="9">CHK152-2994</strain>
    </source>
</reference>
<dbReference type="InterPro" id="IPR029787">
    <property type="entry name" value="Nucleotide_cyclase"/>
</dbReference>
<dbReference type="EMBL" id="DVJO01000020">
    <property type="protein sequence ID" value="HIS82126.1"/>
    <property type="molecule type" value="Genomic_DNA"/>
</dbReference>
<dbReference type="PANTHER" id="PTHR43081">
    <property type="entry name" value="ADENYLATE CYCLASE, TERMINAL-DIFFERENTIATION SPECIFIC-RELATED"/>
    <property type="match status" value="1"/>
</dbReference>
<protein>
    <submittedName>
        <fullName evidence="9">Adenylate/guanylate cyclase domain-containing protein</fullName>
    </submittedName>
</protein>
<dbReference type="GO" id="GO:0006171">
    <property type="term" value="P:cAMP biosynthetic process"/>
    <property type="evidence" value="ECO:0007669"/>
    <property type="project" value="TreeGrafter"/>
</dbReference>
<dbReference type="GO" id="GO:0004016">
    <property type="term" value="F:adenylate cyclase activity"/>
    <property type="evidence" value="ECO:0007669"/>
    <property type="project" value="UniProtKB-ARBA"/>
</dbReference>
<dbReference type="FunFam" id="3.30.70.1230:FF:000016">
    <property type="entry name" value="Adenylate/guanylate cyclase domain-containing protein"/>
    <property type="match status" value="1"/>
</dbReference>
<dbReference type="Gene3D" id="3.30.70.1230">
    <property type="entry name" value="Nucleotide cyclase"/>
    <property type="match status" value="1"/>
</dbReference>
<dbReference type="Proteomes" id="UP000824139">
    <property type="component" value="Unassembled WGS sequence"/>
</dbReference>
<dbReference type="Pfam" id="PF00211">
    <property type="entry name" value="Guanylate_cyc"/>
    <property type="match status" value="1"/>
</dbReference>
<dbReference type="Pfam" id="PF05226">
    <property type="entry name" value="CHASE2"/>
    <property type="match status" value="1"/>
</dbReference>
<name>A0A9D1FVE3_9BACT</name>
<dbReference type="GO" id="GO:0035556">
    <property type="term" value="P:intracellular signal transduction"/>
    <property type="evidence" value="ECO:0007669"/>
    <property type="project" value="InterPro"/>
</dbReference>
<dbReference type="InterPro" id="IPR007890">
    <property type="entry name" value="CHASE2"/>
</dbReference>
<keyword evidence="4 7" id="KW-0812">Transmembrane</keyword>
<evidence type="ECO:0000256" key="2">
    <source>
        <dbReference type="ARBA" id="ARBA00005381"/>
    </source>
</evidence>
<dbReference type="SMART" id="SM00044">
    <property type="entry name" value="CYCc"/>
    <property type="match status" value="1"/>
</dbReference>
<evidence type="ECO:0000256" key="4">
    <source>
        <dbReference type="ARBA" id="ARBA00022692"/>
    </source>
</evidence>
<evidence type="ECO:0000259" key="8">
    <source>
        <dbReference type="PROSITE" id="PS50125"/>
    </source>
</evidence>
<dbReference type="PANTHER" id="PTHR43081:SF1">
    <property type="entry name" value="ADENYLATE CYCLASE, TERMINAL-DIFFERENTIATION SPECIFIC"/>
    <property type="match status" value="1"/>
</dbReference>
<keyword evidence="3" id="KW-1003">Cell membrane</keyword>
<dbReference type="AlphaFoldDB" id="A0A9D1FVE3"/>
<evidence type="ECO:0000313" key="9">
    <source>
        <dbReference type="EMBL" id="HIS82126.1"/>
    </source>
</evidence>
<evidence type="ECO:0000256" key="6">
    <source>
        <dbReference type="ARBA" id="ARBA00023136"/>
    </source>
</evidence>
<dbReference type="InterPro" id="IPR050697">
    <property type="entry name" value="Adenylyl/Guanylyl_Cyclase_3/4"/>
</dbReference>
<dbReference type="SUPFAM" id="SSF55073">
    <property type="entry name" value="Nucleotide cyclase"/>
    <property type="match status" value="1"/>
</dbReference>
<sequence length="649" mass="73348">MKKLKSKAFFIYSVLFHIILSIVVILFSWQIFEPNAYNLMVNYFSARKPAPDDVVVVVIDDKSVSKYRWPWKRELYGKVFEYLHEYANPKLIGYDALVNSLDKDNPESDAKFFNILSKIDNLVVGFSLSDGENPEEGENGEYSQKFFEKFGVNIKDKRKNIYPSKYKSYIKFPQAYFDAVKYAGSVNSTRFSANGYLIYADQIVSVDKKFYPSLSLRMYMLLNDTKDASIYDNSIVVDKTGLTIPSFSSYNGIQSYLKYYKIRPNSSFSHKIYSASDLIDSLDNIRSGKKPVIDPAEFEGKIVFVGANAKASAIKVIDELPTPMLSEHPGVDVQATNLNNLLNNELMRMSTLGQDVLIIVFLSILTFIIISRMSFFKSIGILAAVAFCYLGAAILCYRNNFAVNVVTPLAIQLVTMVFAYSYSFIMEGRNKEKIKQAMGKYLSQDVMKNVVKNIDDIKLGGKRANVTVLFADIRGFTSMSEKMSAEDVSVILNEYFSEIEPIITKYNGTINKFIGDAVMAVFGDPIQDLEHPVKAVKCAYEMLKKVEELQDKWLFEGKPKIEIGVGINTGDAFVGNIGSEKRLEYTVIGDTVNLASRIESYNKVYKTNFLISSSTYSYVSTIADVIKISEVQIRGKAKKMDIYEVLRIN</sequence>
<feature type="transmembrane region" description="Helical" evidence="7">
    <location>
        <begin position="401"/>
        <end position="425"/>
    </location>
</feature>
<feature type="transmembrane region" description="Helical" evidence="7">
    <location>
        <begin position="375"/>
        <end position="395"/>
    </location>
</feature>
<proteinExistence type="inferred from homology"/>
<dbReference type="PROSITE" id="PS50125">
    <property type="entry name" value="GUANYLATE_CYCLASE_2"/>
    <property type="match status" value="1"/>
</dbReference>
<feature type="domain" description="Guanylate cyclase" evidence="8">
    <location>
        <begin position="467"/>
        <end position="599"/>
    </location>
</feature>